<accession>A0A926E625</accession>
<dbReference type="CDD" id="cd24032">
    <property type="entry name" value="ASKHA_NBD_TsaB"/>
    <property type="match status" value="1"/>
</dbReference>
<dbReference type="Proteomes" id="UP000610760">
    <property type="component" value="Unassembled WGS sequence"/>
</dbReference>
<gene>
    <name evidence="2" type="primary">tsaB</name>
    <name evidence="2" type="ORF">H8710_09035</name>
</gene>
<reference evidence="2" key="1">
    <citation type="submission" date="2020-08" db="EMBL/GenBank/DDBJ databases">
        <title>Genome public.</title>
        <authorList>
            <person name="Liu C."/>
            <person name="Sun Q."/>
        </authorList>
    </citation>
    <scope>NUCLEOTIDE SEQUENCE</scope>
    <source>
        <strain evidence="2">NSJ-33</strain>
    </source>
</reference>
<dbReference type="GO" id="GO:0002949">
    <property type="term" value="P:tRNA threonylcarbamoyladenosine modification"/>
    <property type="evidence" value="ECO:0007669"/>
    <property type="project" value="InterPro"/>
</dbReference>
<evidence type="ECO:0000313" key="3">
    <source>
        <dbReference type="Proteomes" id="UP000610760"/>
    </source>
</evidence>
<dbReference type="InterPro" id="IPR000905">
    <property type="entry name" value="Gcp-like_dom"/>
</dbReference>
<dbReference type="NCBIfam" id="TIGR03725">
    <property type="entry name" value="T6A_YeaZ"/>
    <property type="match status" value="1"/>
</dbReference>
<organism evidence="2 3">
    <name type="scientific">Fumia xinanensis</name>
    <dbReference type="NCBI Taxonomy" id="2763659"/>
    <lineage>
        <taxon>Bacteria</taxon>
        <taxon>Bacillati</taxon>
        <taxon>Bacillota</taxon>
        <taxon>Clostridia</taxon>
        <taxon>Eubacteriales</taxon>
        <taxon>Oscillospiraceae</taxon>
        <taxon>Fumia</taxon>
    </lineage>
</organism>
<proteinExistence type="predicted"/>
<dbReference type="GO" id="GO:0005829">
    <property type="term" value="C:cytosol"/>
    <property type="evidence" value="ECO:0007669"/>
    <property type="project" value="TreeGrafter"/>
</dbReference>
<comment type="caution">
    <text evidence="2">The sequence shown here is derived from an EMBL/GenBank/DDBJ whole genome shotgun (WGS) entry which is preliminary data.</text>
</comment>
<dbReference type="Gene3D" id="3.30.420.40">
    <property type="match status" value="2"/>
</dbReference>
<dbReference type="RefSeq" id="WP_249295188.1">
    <property type="nucleotide sequence ID" value="NZ_JACRSV010000002.1"/>
</dbReference>
<feature type="domain" description="Gcp-like" evidence="1">
    <location>
        <begin position="34"/>
        <end position="225"/>
    </location>
</feature>
<protein>
    <submittedName>
        <fullName evidence="2">tRNA (Adenosine(37)-N6)-threonylcarbamoyltransferase complex dimerization subunit type 1 TsaB</fullName>
    </submittedName>
</protein>
<dbReference type="PANTHER" id="PTHR11735:SF11">
    <property type="entry name" value="TRNA THREONYLCARBAMOYLADENOSINE BIOSYNTHESIS PROTEIN TSAB"/>
    <property type="match status" value="1"/>
</dbReference>
<dbReference type="Pfam" id="PF00814">
    <property type="entry name" value="TsaD"/>
    <property type="match status" value="1"/>
</dbReference>
<name>A0A926E625_9FIRM</name>
<dbReference type="AlphaFoldDB" id="A0A926E625"/>
<evidence type="ECO:0000313" key="2">
    <source>
        <dbReference type="EMBL" id="MBC8560210.1"/>
    </source>
</evidence>
<dbReference type="PANTHER" id="PTHR11735">
    <property type="entry name" value="TRNA N6-ADENOSINE THREONYLCARBAMOYLTRANSFERASE"/>
    <property type="match status" value="1"/>
</dbReference>
<dbReference type="EMBL" id="JACRSV010000002">
    <property type="protein sequence ID" value="MBC8560210.1"/>
    <property type="molecule type" value="Genomic_DNA"/>
</dbReference>
<keyword evidence="3" id="KW-1185">Reference proteome</keyword>
<evidence type="ECO:0000259" key="1">
    <source>
        <dbReference type="Pfam" id="PF00814"/>
    </source>
</evidence>
<dbReference type="InterPro" id="IPR043129">
    <property type="entry name" value="ATPase_NBD"/>
</dbReference>
<sequence>MKILALDTSAKTATAAVVEEDQILCRASVTVNLTHSQTLLPLCDSMLTAAGMTLRDMDLFAVSMGPGSFTGLRIGIGAVKGMAQGLNKPCVGVSTLEALACNYTGLTGVVCAVMDARCQQVYTATFRLQGGYPERLTPDEALAIDELGEKLASLNEPITFVGDGAALCYEALKDRLSAVLSPPQLRLQDAASVGFAAQNFLQNGGQPLSAAELMPQYLRLPQAERELLAKTKK</sequence>
<dbReference type="InterPro" id="IPR022496">
    <property type="entry name" value="T6A_TsaB"/>
</dbReference>
<dbReference type="SUPFAM" id="SSF53067">
    <property type="entry name" value="Actin-like ATPase domain"/>
    <property type="match status" value="2"/>
</dbReference>